<dbReference type="InterPro" id="IPR000640">
    <property type="entry name" value="EFG_V-like"/>
</dbReference>
<evidence type="ECO:0000313" key="10">
    <source>
        <dbReference type="EMBL" id="MBL6459355.1"/>
    </source>
</evidence>
<comment type="caution">
    <text evidence="10">The sequence shown here is derived from an EMBL/GenBank/DDBJ whole genome shotgun (WGS) entry which is preliminary data.</text>
</comment>
<evidence type="ECO:0000256" key="5">
    <source>
        <dbReference type="ARBA" id="ARBA00023134"/>
    </source>
</evidence>
<dbReference type="RefSeq" id="WP_202829089.1">
    <property type="nucleotide sequence ID" value="NZ_JAEUXJ010000035.1"/>
</dbReference>
<dbReference type="SUPFAM" id="SSF54211">
    <property type="entry name" value="Ribosomal protein S5 domain 2-like"/>
    <property type="match status" value="1"/>
</dbReference>
<dbReference type="PANTHER" id="PTHR43261:SF7">
    <property type="entry name" value="ELONGATION FACTOR G-LIKE PROTEIN"/>
    <property type="match status" value="1"/>
</dbReference>
<evidence type="ECO:0000313" key="11">
    <source>
        <dbReference type="Proteomes" id="UP000606490"/>
    </source>
</evidence>
<dbReference type="InterPro" id="IPR041095">
    <property type="entry name" value="EFG_II"/>
</dbReference>
<dbReference type="Gene3D" id="3.30.70.870">
    <property type="entry name" value="Elongation Factor G (Translational Gtpase), domain 3"/>
    <property type="match status" value="1"/>
</dbReference>
<feature type="domain" description="Elongation factor EFG" evidence="8">
    <location>
        <begin position="564"/>
        <end position="647"/>
    </location>
</feature>
<dbReference type="Gene3D" id="3.30.70.240">
    <property type="match status" value="1"/>
</dbReference>
<comment type="function">
    <text evidence="6">Catalyzes the GTP-dependent ribosomal translocation step during translation elongation. During this step, the ribosome changes from the pre-translocational (PRE) to the post-translocational (POST) state as the newly formed A-site-bound peptidyl-tRNA and P-site-bound deacylated tRNA move to the P and E sites, respectively. Catalyzes the coordinated movement of the two tRNA molecules, the mRNA and conformational changes in the ribosome.</text>
</comment>
<sequence>MSEDKVSSVNNGSSGRLPRSVALVGPQASGKSTLFEAMLPVGSGRRSAGRDPGTEMRLRHGSYLGDPWALLDTPGAVDFAYDAGCALAVADAAVVVCDADLVRAMVVGPLFHQLEEAAVPTVVFINKVDALTGTIRDMLAALQAETRRRLVLRQVPIREAGAVTGYVDVVSGRAYRYRRGAASEQIETPETLRPREAEARGALLEALVDHDDELFAKVVEDLEPTPDEIYRPLHRGEASGAVISVLLGAAEYGYGIRRLWKTLRHDVPDPGKTATQRGIPAEGPPLVQVFRTRHGGHAGRLSFARVWRGPLADGTTIDSRRVGGLHRFPDGEAHKVARAETGDLVAIGRLEGVATGATLGGPALDFPAPPPPVYALAIGAEDRKEEVRLSVALQRLAEEDLALSIRQDADSAETILAGQGELHLRTAVDRLLAASGVRLQCRRPQLPLRETIRHAVVQHARLKRQTGGHGQFADVKLQIAPRPRGTGFHFGEKVVGGTVPRRFIPAVAQAAEAATREGPLGHPVVDVAVTLLDGGFHSVDSSDMAFATATRMAMQEGLAKAEPVLLEPYHQVTVAVPATFTANVQRLLSGRRGQILGFAGKPGMTGWDEVQALLPAGELDELIVELRSQTQGLGTYTHSFDHLAEARGR</sequence>
<protein>
    <recommendedName>
        <fullName evidence="1">Elongation factor G</fullName>
    </recommendedName>
</protein>
<evidence type="ECO:0000259" key="9">
    <source>
        <dbReference type="SMART" id="SM00889"/>
    </source>
</evidence>
<reference evidence="10 11" key="1">
    <citation type="submission" date="2021-01" db="EMBL/GenBank/DDBJ databases">
        <title>Belnapia mucosa sp. nov. and Belnapia arida sp. nov., isolated from the Tabernas Desert (Almeria, Spain).</title>
        <authorList>
            <person name="Molina-Menor E."/>
            <person name="Vidal-Verdu A."/>
            <person name="Calonge A."/>
            <person name="Satari L."/>
            <person name="Pereto Magraner J."/>
            <person name="Porcar Miralles M."/>
        </authorList>
    </citation>
    <scope>NUCLEOTIDE SEQUENCE [LARGE SCALE GENOMIC DNA]</scope>
    <source>
        <strain evidence="10 11">T6</strain>
    </source>
</reference>
<dbReference type="InterPro" id="IPR005517">
    <property type="entry name" value="Transl_elong_EFG/EF2_IV"/>
</dbReference>
<dbReference type="SUPFAM" id="SSF54980">
    <property type="entry name" value="EF-G C-terminal domain-like"/>
    <property type="match status" value="2"/>
</dbReference>
<proteinExistence type="predicted"/>
<accession>A0ABS1VCF6</accession>
<feature type="domain" description="Translation elongation factor EFG/EF2" evidence="9">
    <location>
        <begin position="445"/>
        <end position="562"/>
    </location>
</feature>
<dbReference type="PANTHER" id="PTHR43261">
    <property type="entry name" value="TRANSLATION ELONGATION FACTOR G-RELATED"/>
    <property type="match status" value="1"/>
</dbReference>
<evidence type="ECO:0000259" key="8">
    <source>
        <dbReference type="SMART" id="SM00838"/>
    </source>
</evidence>
<dbReference type="Proteomes" id="UP000606490">
    <property type="component" value="Unassembled WGS sequence"/>
</dbReference>
<gene>
    <name evidence="10" type="ORF">JMJ55_28970</name>
</gene>
<dbReference type="Gene3D" id="3.40.50.300">
    <property type="entry name" value="P-loop containing nucleotide triphosphate hydrolases"/>
    <property type="match status" value="1"/>
</dbReference>
<evidence type="ECO:0000256" key="6">
    <source>
        <dbReference type="ARBA" id="ARBA00024731"/>
    </source>
</evidence>
<dbReference type="InterPro" id="IPR009000">
    <property type="entry name" value="Transl_B-barrel_sf"/>
</dbReference>
<dbReference type="InterPro" id="IPR035649">
    <property type="entry name" value="EFG_V"/>
</dbReference>
<dbReference type="CDD" id="cd01434">
    <property type="entry name" value="EFG_mtEFG1_IV"/>
    <property type="match status" value="1"/>
</dbReference>
<dbReference type="Pfam" id="PF14492">
    <property type="entry name" value="EFG_III"/>
    <property type="match status" value="1"/>
</dbReference>
<keyword evidence="4" id="KW-0648">Protein biosynthesis</keyword>
<keyword evidence="3 10" id="KW-0251">Elongation factor</keyword>
<dbReference type="Pfam" id="PF00679">
    <property type="entry name" value="EFG_C"/>
    <property type="match status" value="1"/>
</dbReference>
<dbReference type="InterPro" id="IPR035647">
    <property type="entry name" value="EFG_III/V"/>
</dbReference>
<evidence type="ECO:0000256" key="3">
    <source>
        <dbReference type="ARBA" id="ARBA00022768"/>
    </source>
</evidence>
<dbReference type="InterPro" id="IPR047872">
    <property type="entry name" value="EFG_IV"/>
</dbReference>
<dbReference type="Pfam" id="PF00009">
    <property type="entry name" value="GTP_EFTU"/>
    <property type="match status" value="1"/>
</dbReference>
<dbReference type="NCBIfam" id="NF009379">
    <property type="entry name" value="PRK12740.1-3"/>
    <property type="match status" value="1"/>
</dbReference>
<dbReference type="InterPro" id="IPR014721">
    <property type="entry name" value="Ribsml_uS5_D2-typ_fold_subgr"/>
</dbReference>
<dbReference type="InterPro" id="IPR027417">
    <property type="entry name" value="P-loop_NTPase"/>
</dbReference>
<dbReference type="GO" id="GO:0003746">
    <property type="term" value="F:translation elongation factor activity"/>
    <property type="evidence" value="ECO:0007669"/>
    <property type="project" value="UniProtKB-KW"/>
</dbReference>
<evidence type="ECO:0000256" key="4">
    <source>
        <dbReference type="ARBA" id="ARBA00022917"/>
    </source>
</evidence>
<keyword evidence="11" id="KW-1185">Reference proteome</keyword>
<dbReference type="SMART" id="SM00838">
    <property type="entry name" value="EFG_C"/>
    <property type="match status" value="1"/>
</dbReference>
<evidence type="ECO:0000256" key="2">
    <source>
        <dbReference type="ARBA" id="ARBA00022741"/>
    </source>
</evidence>
<dbReference type="SUPFAM" id="SSF50447">
    <property type="entry name" value="Translation proteins"/>
    <property type="match status" value="1"/>
</dbReference>
<dbReference type="CDD" id="cd03713">
    <property type="entry name" value="EFG_mtEFG_C"/>
    <property type="match status" value="1"/>
</dbReference>
<name>A0ABS1VCF6_9PROT</name>
<dbReference type="SUPFAM" id="SSF52540">
    <property type="entry name" value="P-loop containing nucleoside triphosphate hydrolases"/>
    <property type="match status" value="1"/>
</dbReference>
<organism evidence="10 11">
    <name type="scientific">Belnapia mucosa</name>
    <dbReference type="NCBI Taxonomy" id="2804532"/>
    <lineage>
        <taxon>Bacteria</taxon>
        <taxon>Pseudomonadati</taxon>
        <taxon>Pseudomonadota</taxon>
        <taxon>Alphaproteobacteria</taxon>
        <taxon>Acetobacterales</taxon>
        <taxon>Roseomonadaceae</taxon>
        <taxon>Belnapia</taxon>
    </lineage>
</organism>
<dbReference type="Gene3D" id="3.30.230.10">
    <property type="match status" value="1"/>
</dbReference>
<keyword evidence="5" id="KW-0342">GTP-binding</keyword>
<dbReference type="InterPro" id="IPR020568">
    <property type="entry name" value="Ribosomal_Su5_D2-typ_SF"/>
</dbReference>
<dbReference type="Pfam" id="PF03764">
    <property type="entry name" value="EFG_IV"/>
    <property type="match status" value="1"/>
</dbReference>
<dbReference type="EMBL" id="JAEUXJ010000035">
    <property type="protein sequence ID" value="MBL6459355.1"/>
    <property type="molecule type" value="Genomic_DNA"/>
</dbReference>
<evidence type="ECO:0000256" key="1">
    <source>
        <dbReference type="ARBA" id="ARBA00017872"/>
    </source>
</evidence>
<dbReference type="SMART" id="SM00889">
    <property type="entry name" value="EFG_IV"/>
    <property type="match status" value="1"/>
</dbReference>
<keyword evidence="2" id="KW-0547">Nucleotide-binding</keyword>
<feature type="region of interest" description="Disordered" evidence="7">
    <location>
        <begin position="1"/>
        <end position="21"/>
    </location>
</feature>
<dbReference type="Gene3D" id="2.40.30.10">
    <property type="entry name" value="Translation factors"/>
    <property type="match status" value="1"/>
</dbReference>
<evidence type="ECO:0000256" key="7">
    <source>
        <dbReference type="SAM" id="MobiDB-lite"/>
    </source>
</evidence>
<dbReference type="InterPro" id="IPR000795">
    <property type="entry name" value="T_Tr_GTP-bd_dom"/>
</dbReference>